<dbReference type="Pfam" id="PF09912">
    <property type="entry name" value="DUF2141"/>
    <property type="match status" value="1"/>
</dbReference>
<dbReference type="PATRIC" id="fig|1237149.3.peg.5611"/>
<dbReference type="Proteomes" id="UP000011135">
    <property type="component" value="Unassembled WGS sequence"/>
</dbReference>
<dbReference type="OrthoDB" id="9788332at2"/>
<dbReference type="EMBL" id="AMZN01000122">
    <property type="protein sequence ID" value="ELR68306.1"/>
    <property type="molecule type" value="Genomic_DNA"/>
</dbReference>
<evidence type="ECO:0008006" key="3">
    <source>
        <dbReference type="Google" id="ProtNLM"/>
    </source>
</evidence>
<reference evidence="1 2" key="1">
    <citation type="submission" date="2012-12" db="EMBL/GenBank/DDBJ databases">
        <title>Genome assembly of Fulvivirga imtechensis AK7.</title>
        <authorList>
            <person name="Nupur N."/>
            <person name="Khatri I."/>
            <person name="Kumar R."/>
            <person name="Subramanian S."/>
            <person name="Pinnaka A."/>
        </authorList>
    </citation>
    <scope>NUCLEOTIDE SEQUENCE [LARGE SCALE GENOMIC DNA]</scope>
    <source>
        <strain evidence="1 2">AK7</strain>
    </source>
</reference>
<gene>
    <name evidence="1" type="ORF">C900_00533</name>
</gene>
<name>L8JHI6_9BACT</name>
<comment type="caution">
    <text evidence="1">The sequence shown here is derived from an EMBL/GenBank/DDBJ whole genome shotgun (WGS) entry which is preliminary data.</text>
</comment>
<sequence>MTATVLLSLLLSLHQPQADGILHITIENIKAPEGQLIVALFNSKESYLQDDFRSQIIEVTGVTKDVIFENLPSGYYSVSIIYDKNKNGILDKNFFGIPREGFGFSRKSLGAFGPPSYDDTKIKVDVGTESITIPLKYML</sequence>
<evidence type="ECO:0000313" key="2">
    <source>
        <dbReference type="Proteomes" id="UP000011135"/>
    </source>
</evidence>
<proteinExistence type="predicted"/>
<organism evidence="1 2">
    <name type="scientific">Fulvivirga imtechensis AK7</name>
    <dbReference type="NCBI Taxonomy" id="1237149"/>
    <lineage>
        <taxon>Bacteria</taxon>
        <taxon>Pseudomonadati</taxon>
        <taxon>Bacteroidota</taxon>
        <taxon>Cytophagia</taxon>
        <taxon>Cytophagales</taxon>
        <taxon>Fulvivirgaceae</taxon>
        <taxon>Fulvivirga</taxon>
    </lineage>
</organism>
<dbReference type="eggNOG" id="COG4704">
    <property type="taxonomic scope" value="Bacteria"/>
</dbReference>
<dbReference type="InterPro" id="IPR018673">
    <property type="entry name" value="DUF2141"/>
</dbReference>
<keyword evidence="2" id="KW-1185">Reference proteome</keyword>
<accession>L8JHI6</accession>
<evidence type="ECO:0000313" key="1">
    <source>
        <dbReference type="EMBL" id="ELR68306.1"/>
    </source>
</evidence>
<protein>
    <recommendedName>
        <fullName evidence="3">DUF2141 domain-containing protein</fullName>
    </recommendedName>
</protein>
<dbReference type="AlphaFoldDB" id="L8JHI6"/>
<dbReference type="RefSeq" id="WP_009583433.1">
    <property type="nucleotide sequence ID" value="NZ_AMZN01000122.1"/>
</dbReference>